<evidence type="ECO:0000259" key="3">
    <source>
        <dbReference type="Pfam" id="PF23654"/>
    </source>
</evidence>
<dbReference type="Pfam" id="PF23654">
    <property type="entry name" value="ARM_LIN_2nd"/>
    <property type="match status" value="1"/>
</dbReference>
<evidence type="ECO:0000313" key="4">
    <source>
        <dbReference type="EMBL" id="KAF7144066.1"/>
    </source>
</evidence>
<organism evidence="4 5">
    <name type="scientific">Rhododendron simsii</name>
    <name type="common">Sims's rhododendron</name>
    <dbReference type="NCBI Taxonomy" id="118357"/>
    <lineage>
        <taxon>Eukaryota</taxon>
        <taxon>Viridiplantae</taxon>
        <taxon>Streptophyta</taxon>
        <taxon>Embryophyta</taxon>
        <taxon>Tracheophyta</taxon>
        <taxon>Spermatophyta</taxon>
        <taxon>Magnoliopsida</taxon>
        <taxon>eudicotyledons</taxon>
        <taxon>Gunneridae</taxon>
        <taxon>Pentapetalae</taxon>
        <taxon>asterids</taxon>
        <taxon>Ericales</taxon>
        <taxon>Ericaceae</taxon>
        <taxon>Ericoideae</taxon>
        <taxon>Rhodoreae</taxon>
        <taxon>Rhododendron</taxon>
    </lineage>
</organism>
<proteinExistence type="predicted"/>
<gene>
    <name evidence="4" type="ORF">RHSIM_Rhsim05G0030700</name>
</gene>
<dbReference type="Pfam" id="PF23628">
    <property type="entry name" value="ARM_LIN_C"/>
    <property type="match status" value="1"/>
</dbReference>
<dbReference type="Pfam" id="PF23568">
    <property type="entry name" value="ARM_LIN"/>
    <property type="match status" value="1"/>
</dbReference>
<name>A0A834H3F2_RHOSS</name>
<feature type="domain" description="Putative E3 ubiquitin-protein ligase LIN N-terminal" evidence="1">
    <location>
        <begin position="98"/>
        <end position="316"/>
    </location>
</feature>
<evidence type="ECO:0000313" key="5">
    <source>
        <dbReference type="Proteomes" id="UP000626092"/>
    </source>
</evidence>
<dbReference type="Proteomes" id="UP000626092">
    <property type="component" value="Unassembled WGS sequence"/>
</dbReference>
<reference evidence="4" key="1">
    <citation type="submission" date="2019-11" db="EMBL/GenBank/DDBJ databases">
        <authorList>
            <person name="Liu Y."/>
            <person name="Hou J."/>
            <person name="Li T.-Q."/>
            <person name="Guan C.-H."/>
            <person name="Wu X."/>
            <person name="Wu H.-Z."/>
            <person name="Ling F."/>
            <person name="Zhang R."/>
            <person name="Shi X.-G."/>
            <person name="Ren J.-P."/>
            <person name="Chen E.-F."/>
            <person name="Sun J.-M."/>
        </authorList>
    </citation>
    <scope>NUCLEOTIDE SEQUENCE</scope>
    <source>
        <strain evidence="4">Adult_tree_wgs_1</strain>
        <tissue evidence="4">Leaves</tissue>
    </source>
</reference>
<sequence>MASLKELLSEEGFENGKFLKNERRVRFRDRNRNRRPENEFITLPIYICHDKRSFDSSKHKALERILPSGHSVISSNRRSSSDSKSVGSRKDEPAIDEVAIRAIVSILSGYIGRYLKDETFRKSIKRKCYSCLERRNNEDLDDGIFANMELGIESTEILVENLGSKSALMMKSLRNSIRLLNIVSGSTCGTPNSHFSACAQLYLSIAYKLEKNDKVSSSHLLQVFCDSPFIARTHLLLELWEHVFLPHLLHIKIWYNKEQEFLSNSEYFDKEKKMKDLSKAYNDQMDMGTTQFALYYMEWLKVGAQAPPIPTVPLPSRTSYGFSRRRSFDSFTSRSSVNKSLYRTVFGSTRVERRSMDLDNRSRGSINPWDFEEADKKACTHEDNVKQHCHPKDRTMSHRRLSRRNCRNTKSELWPQTHKSDSFRFFTCESEPIQCLVHDNRMGINDLIMTGKTHVPPSDLKRAITTICSSESLADCEMAIRVITKTWLDSHGDPSIEKTLSNAQVMEGMLQVLFISNDDEVLELTISMLAEFIMRNDANRHMILDSDPQLVIIMRLLRSSSLFLKAAILLYLVKPKAKQMTSIEWIPLVLRVLEFGDQLQTLLAVQCSPQEAAYYFLNQLVTGFGEDKNFENARQVVSIGGLSTLVKRMESGHVSEKTKAASIIFCCIHADGSCRHYLATNLNSGPILELLASGKERNSQSLAFELLTELLCLNRRTQVIRFLHGLQSGWGSLNTMHILFVNLQKARVEERPLLSAVLLQLDLLGDPLKCSVYRQEAVEAITAALDCQVCSELVQEQSARALLMLGGRFSYTGEATTEKWLLKEAGFDENSDDSFQGKDIIVAELMNLNEEDEEMQNWHRKAAIVLLTSGKKRFLSALSDSIANGIPCLARASLVTLSWICSNLHSVSDDNLQLEACSTIVPCLIESLNHDRAPEERVLASFTLLALIKSSGCSFDISFEDKGLMDHLRNLSQLTWTAKELISIITSSSRHWFLEFGNLPNEPEMY</sequence>
<keyword evidence="5" id="KW-1185">Reference proteome</keyword>
<evidence type="ECO:0008006" key="6">
    <source>
        <dbReference type="Google" id="ProtNLM"/>
    </source>
</evidence>
<dbReference type="SUPFAM" id="SSF48371">
    <property type="entry name" value="ARM repeat"/>
    <property type="match status" value="1"/>
</dbReference>
<feature type="domain" description="Putative E3 ubiquitin-protein ligase LIN ARM-like" evidence="2">
    <location>
        <begin position="619"/>
        <end position="985"/>
    </location>
</feature>
<dbReference type="InterPro" id="IPR055566">
    <property type="entry name" value="ARM_LIN"/>
</dbReference>
<protein>
    <recommendedName>
        <fullName evidence="6">E3 ubiquitin-protein ligase LIN</fullName>
    </recommendedName>
</protein>
<accession>A0A834H3F2</accession>
<evidence type="ECO:0000259" key="1">
    <source>
        <dbReference type="Pfam" id="PF23568"/>
    </source>
</evidence>
<dbReference type="PANTHER" id="PTHR35549">
    <property type="entry name" value="OS04G0584500 PROTEIN"/>
    <property type="match status" value="1"/>
</dbReference>
<dbReference type="Gene3D" id="1.25.10.10">
    <property type="entry name" value="Leucine-rich Repeat Variant"/>
    <property type="match status" value="1"/>
</dbReference>
<dbReference type="InterPro" id="IPR016024">
    <property type="entry name" value="ARM-type_fold"/>
</dbReference>
<dbReference type="InterPro" id="IPR056514">
    <property type="entry name" value="ARM_LIN_2nd"/>
</dbReference>
<dbReference type="InterPro" id="IPR056512">
    <property type="entry name" value="LIN_N"/>
</dbReference>
<dbReference type="InterPro" id="IPR011989">
    <property type="entry name" value="ARM-like"/>
</dbReference>
<dbReference type="OrthoDB" id="635642at2759"/>
<dbReference type="EMBL" id="WJXA01000005">
    <property type="protein sequence ID" value="KAF7144066.1"/>
    <property type="molecule type" value="Genomic_DNA"/>
</dbReference>
<dbReference type="AlphaFoldDB" id="A0A834H3F2"/>
<dbReference type="PANTHER" id="PTHR35549:SF3">
    <property type="entry name" value="E3 UBIQUITIN-PROTEIN LIGASE LIN"/>
    <property type="match status" value="1"/>
</dbReference>
<comment type="caution">
    <text evidence="4">The sequence shown here is derived from an EMBL/GenBank/DDBJ whole genome shotgun (WGS) entry which is preliminary data.</text>
</comment>
<evidence type="ECO:0000259" key="2">
    <source>
        <dbReference type="Pfam" id="PF23628"/>
    </source>
</evidence>
<feature type="domain" description="Putative E3 ubiquitin-protein ligase LIN ARM repeats" evidence="3">
    <location>
        <begin position="458"/>
        <end position="617"/>
    </location>
</feature>